<accession>A0ABR3TK58</accession>
<reference evidence="1 2" key="1">
    <citation type="journal article" date="2023" name="Plant Dis.">
        <title>First Report of Diplodia intermedia Causing Canker and Dieback Diseases on Apple Trees in Canada.</title>
        <authorList>
            <person name="Ellouze W."/>
            <person name="Ilyukhin E."/>
            <person name="Sulman M."/>
            <person name="Ali S."/>
        </authorList>
    </citation>
    <scope>NUCLEOTIDE SEQUENCE [LARGE SCALE GENOMIC DNA]</scope>
    <source>
        <strain evidence="1 2">M45-28</strain>
    </source>
</reference>
<sequence length="95" mass="10695">MAKDNVFRTEAAPPASVKPDSETMTVDYNLYSDLLYWLSLNGFTPEYTNLAKNLVHIRGKCKLCPYLCTEYEAANDKVSERVSMNQLTVALLVSL</sequence>
<dbReference type="Proteomes" id="UP001521184">
    <property type="component" value="Unassembled WGS sequence"/>
</dbReference>
<gene>
    <name evidence="1" type="ORF">SLS58_007813</name>
</gene>
<dbReference type="EMBL" id="JAKEKT020000061">
    <property type="protein sequence ID" value="KAL1639613.1"/>
    <property type="molecule type" value="Genomic_DNA"/>
</dbReference>
<organism evidence="1 2">
    <name type="scientific">Diplodia intermedia</name>
    <dbReference type="NCBI Taxonomy" id="856260"/>
    <lineage>
        <taxon>Eukaryota</taxon>
        <taxon>Fungi</taxon>
        <taxon>Dikarya</taxon>
        <taxon>Ascomycota</taxon>
        <taxon>Pezizomycotina</taxon>
        <taxon>Dothideomycetes</taxon>
        <taxon>Dothideomycetes incertae sedis</taxon>
        <taxon>Botryosphaeriales</taxon>
        <taxon>Botryosphaeriaceae</taxon>
        <taxon>Diplodia</taxon>
    </lineage>
</organism>
<proteinExistence type="predicted"/>
<evidence type="ECO:0000313" key="1">
    <source>
        <dbReference type="EMBL" id="KAL1639613.1"/>
    </source>
</evidence>
<evidence type="ECO:0000313" key="2">
    <source>
        <dbReference type="Proteomes" id="UP001521184"/>
    </source>
</evidence>
<name>A0ABR3TK58_9PEZI</name>
<keyword evidence="2" id="KW-1185">Reference proteome</keyword>
<protein>
    <submittedName>
        <fullName evidence="1">Uncharacterized protein</fullName>
    </submittedName>
</protein>
<comment type="caution">
    <text evidence="1">The sequence shown here is derived from an EMBL/GenBank/DDBJ whole genome shotgun (WGS) entry which is preliminary data.</text>
</comment>